<protein>
    <recommendedName>
        <fullName evidence="5">DUF998 domain-containing protein</fullName>
    </recommendedName>
</protein>
<keyword evidence="4" id="KW-1185">Reference proteome</keyword>
<sequence>MGEKLVERQHDHTLTHRPTSGNPVSIMMRGMPRLLAAASALAVAAGATTMTISLVATPGSWLAGYVSETGTSGMPHAIPYRCGLLLLALGVALLGLALRRPLTTPGLSAAAVLAGISGAVPCTNQCPLPPYELTTPADVVHAAATILGMLTLAATMASLWYAHERPAVRRLAALGVCLTVPLGAALGLTMLFAGRGPLAATLERLLLLEAVIWLISTAAAAAFPASTSSGPRLIHSPPQAS</sequence>
<feature type="transmembrane region" description="Helical" evidence="2">
    <location>
        <begin position="205"/>
        <end position="225"/>
    </location>
</feature>
<reference evidence="3 4" key="1">
    <citation type="submission" date="2021-01" db="EMBL/GenBank/DDBJ databases">
        <title>Whole genome shotgun sequence of Actinoplanes deccanensis NBRC 13994.</title>
        <authorList>
            <person name="Komaki H."/>
            <person name="Tamura T."/>
        </authorList>
    </citation>
    <scope>NUCLEOTIDE SEQUENCE [LARGE SCALE GENOMIC DNA]</scope>
    <source>
        <strain evidence="3 4">NBRC 13994</strain>
    </source>
</reference>
<dbReference type="EMBL" id="BOMI01000014">
    <property type="protein sequence ID" value="GID72420.1"/>
    <property type="molecule type" value="Genomic_DNA"/>
</dbReference>
<feature type="transmembrane region" description="Helical" evidence="2">
    <location>
        <begin position="140"/>
        <end position="162"/>
    </location>
</feature>
<keyword evidence="2" id="KW-1133">Transmembrane helix</keyword>
<dbReference type="InterPro" id="IPR009339">
    <property type="entry name" value="DUF998"/>
</dbReference>
<evidence type="ECO:0000256" key="1">
    <source>
        <dbReference type="SAM" id="MobiDB-lite"/>
    </source>
</evidence>
<accession>A0ABQ3XXP0</accession>
<keyword evidence="2" id="KW-0812">Transmembrane</keyword>
<keyword evidence="2" id="KW-0472">Membrane</keyword>
<gene>
    <name evidence="3" type="ORF">Ade02nite_10610</name>
</gene>
<feature type="transmembrane region" description="Helical" evidence="2">
    <location>
        <begin position="77"/>
        <end position="95"/>
    </location>
</feature>
<organism evidence="3 4">
    <name type="scientific">Paractinoplanes deccanensis</name>
    <dbReference type="NCBI Taxonomy" id="113561"/>
    <lineage>
        <taxon>Bacteria</taxon>
        <taxon>Bacillati</taxon>
        <taxon>Actinomycetota</taxon>
        <taxon>Actinomycetes</taxon>
        <taxon>Micromonosporales</taxon>
        <taxon>Micromonosporaceae</taxon>
        <taxon>Paractinoplanes</taxon>
    </lineage>
</organism>
<comment type="caution">
    <text evidence="3">The sequence shown here is derived from an EMBL/GenBank/DDBJ whole genome shotgun (WGS) entry which is preliminary data.</text>
</comment>
<dbReference type="Proteomes" id="UP000609879">
    <property type="component" value="Unassembled WGS sequence"/>
</dbReference>
<name>A0ABQ3XXP0_9ACTN</name>
<feature type="transmembrane region" description="Helical" evidence="2">
    <location>
        <begin position="34"/>
        <end position="57"/>
    </location>
</feature>
<dbReference type="Pfam" id="PF06197">
    <property type="entry name" value="DUF998"/>
    <property type="match status" value="1"/>
</dbReference>
<feature type="region of interest" description="Disordered" evidence="1">
    <location>
        <begin position="1"/>
        <end position="23"/>
    </location>
</feature>
<evidence type="ECO:0000313" key="3">
    <source>
        <dbReference type="EMBL" id="GID72420.1"/>
    </source>
</evidence>
<evidence type="ECO:0000256" key="2">
    <source>
        <dbReference type="SAM" id="Phobius"/>
    </source>
</evidence>
<proteinExistence type="predicted"/>
<feature type="transmembrane region" description="Helical" evidence="2">
    <location>
        <begin position="171"/>
        <end position="193"/>
    </location>
</feature>
<evidence type="ECO:0000313" key="4">
    <source>
        <dbReference type="Proteomes" id="UP000609879"/>
    </source>
</evidence>
<feature type="compositionally biased region" description="Basic and acidic residues" evidence="1">
    <location>
        <begin position="1"/>
        <end position="14"/>
    </location>
</feature>
<evidence type="ECO:0008006" key="5">
    <source>
        <dbReference type="Google" id="ProtNLM"/>
    </source>
</evidence>